<dbReference type="GeneID" id="60695984"/>
<accession>A0A1C2I804</accession>
<dbReference type="Proteomes" id="UP000095008">
    <property type="component" value="Unassembled WGS sequence"/>
</dbReference>
<proteinExistence type="predicted"/>
<dbReference type="RefSeq" id="WP_065974888.1">
    <property type="nucleotide sequence ID" value="NZ_LWRY01000118.1"/>
</dbReference>
<dbReference type="EMBL" id="LWRY01000118">
    <property type="protein sequence ID" value="OCX72067.1"/>
    <property type="molecule type" value="Genomic_DNA"/>
</dbReference>
<dbReference type="AlphaFoldDB" id="A0A1C2I804"/>
<comment type="caution">
    <text evidence="1">The sequence shown here is derived from an EMBL/GenBank/DDBJ whole genome shotgun (WGS) entry which is preliminary data.</text>
</comment>
<evidence type="ECO:0000313" key="1">
    <source>
        <dbReference type="EMBL" id="OCX72067.1"/>
    </source>
</evidence>
<keyword evidence="2" id="KW-1185">Reference proteome</keyword>
<protein>
    <submittedName>
        <fullName evidence="1">Uncharacterized protein</fullName>
    </submittedName>
</protein>
<gene>
    <name evidence="1" type="ORF">A6M23_10450</name>
</gene>
<name>A0A1C2I804_ACITH</name>
<organism evidence="1 2">
    <name type="scientific">Acidithiobacillus thiooxidans</name>
    <name type="common">Thiobacillus thiooxidans</name>
    <dbReference type="NCBI Taxonomy" id="930"/>
    <lineage>
        <taxon>Bacteria</taxon>
        <taxon>Pseudomonadati</taxon>
        <taxon>Pseudomonadota</taxon>
        <taxon>Acidithiobacillia</taxon>
        <taxon>Acidithiobacillales</taxon>
        <taxon>Acidithiobacillaceae</taxon>
        <taxon>Acidithiobacillus</taxon>
    </lineage>
</organism>
<reference evidence="1" key="1">
    <citation type="journal article" date="2016" name="Int. J. Mol. Sci.">
        <title>Comparative genomics of the extreme acidophile Acidithiobacillus thiooxidans reveals intraspecific divergence and niche adaptation.</title>
        <authorList>
            <person name="Zhang X."/>
            <person name="Feng X."/>
            <person name="Tao J."/>
            <person name="Ma L."/>
            <person name="Xiao Y."/>
            <person name="Liang Y."/>
            <person name="Liu X."/>
            <person name="Yin H."/>
        </authorList>
    </citation>
    <scope>NUCLEOTIDE SEQUENCE [LARGE SCALE GENOMIC DNA]</scope>
    <source>
        <strain evidence="1">DXS-W</strain>
    </source>
</reference>
<evidence type="ECO:0000313" key="2">
    <source>
        <dbReference type="Proteomes" id="UP000095008"/>
    </source>
</evidence>
<sequence>MQQNEQNEQNELDTIVKAGSILLNKLINNLKTEAEIAKDAIFGGPVNDAANRAADAADKAEASPARQSVIFQKFVNELMRTLLKNQSTLMAMPDQKGAAMINEILQLIKKYEGEA</sequence>